<evidence type="ECO:0000313" key="3">
    <source>
        <dbReference type="Proteomes" id="UP001153555"/>
    </source>
</evidence>
<dbReference type="EMBL" id="CACSLK010030184">
    <property type="protein sequence ID" value="CAA0837498.1"/>
    <property type="molecule type" value="Genomic_DNA"/>
</dbReference>
<dbReference type="GO" id="GO:0016747">
    <property type="term" value="F:acyltransferase activity, transferring groups other than amino-acyl groups"/>
    <property type="evidence" value="ECO:0007669"/>
    <property type="project" value="TreeGrafter"/>
</dbReference>
<evidence type="ECO:0000313" key="2">
    <source>
        <dbReference type="EMBL" id="CAA0837498.1"/>
    </source>
</evidence>
<dbReference type="InterPro" id="IPR023213">
    <property type="entry name" value="CAT-like_dom_sf"/>
</dbReference>
<sequence>MAIISPDPAIQDLKLTIRESTLLFPPQNHQKSLFLSNIDQILNYYVPTVFFFSPNKDYPPETATHRLRSALQKLLQTYDFVAGRLKLNPDTGRLVIDSSNATGAGFVAASSALTLPELGDLLCPNPIFRQLARQTLPGIEDQPLLVLQVTSFKCGGLALGMSVNHILLDGLSAKAFNENLASQCFNDGRQLAVLPCLDRRLLTARSPPHADFHHPEFFKPDHLPSSGGPPVFDCKKEELSFNVFKLTPADIDFLKNEAKKGGKLKANPKLISSFNVAMAIIWRCKALSKKNDENEISTLLNVVDLRSRLNNPPLPISYCGNAVLVAYASARRGEIEKLPFSELVGMVSEGPGRMTDEYARSVIDWLEINKGLPCGEYMVSSWLRLGFESVEYPWGRPVHGGPVVNHRKDICWVFPTGDGAVNALVSLPEEEMMRFRSEFHRFFKGLENIDADDTVAIGDETSKEIMSVA</sequence>
<dbReference type="AlphaFoldDB" id="A0A9N7RMX1"/>
<comment type="caution">
    <text evidence="2">The sequence shown here is derived from an EMBL/GenBank/DDBJ whole genome shotgun (WGS) entry which is preliminary data.</text>
</comment>
<reference evidence="2" key="1">
    <citation type="submission" date="2019-12" db="EMBL/GenBank/DDBJ databases">
        <authorList>
            <person name="Scholes J."/>
        </authorList>
    </citation>
    <scope>NUCLEOTIDE SEQUENCE</scope>
</reference>
<organism evidence="2 3">
    <name type="scientific">Striga hermonthica</name>
    <name type="common">Purple witchweed</name>
    <name type="synonym">Buchnera hermonthica</name>
    <dbReference type="NCBI Taxonomy" id="68872"/>
    <lineage>
        <taxon>Eukaryota</taxon>
        <taxon>Viridiplantae</taxon>
        <taxon>Streptophyta</taxon>
        <taxon>Embryophyta</taxon>
        <taxon>Tracheophyta</taxon>
        <taxon>Spermatophyta</taxon>
        <taxon>Magnoliopsida</taxon>
        <taxon>eudicotyledons</taxon>
        <taxon>Gunneridae</taxon>
        <taxon>Pentapetalae</taxon>
        <taxon>asterids</taxon>
        <taxon>lamiids</taxon>
        <taxon>Lamiales</taxon>
        <taxon>Orobanchaceae</taxon>
        <taxon>Buchnereae</taxon>
        <taxon>Striga</taxon>
    </lineage>
</organism>
<dbReference type="Gene3D" id="3.30.559.10">
    <property type="entry name" value="Chloramphenicol acetyltransferase-like domain"/>
    <property type="match status" value="2"/>
</dbReference>
<accession>A0A9N7RMX1</accession>
<proteinExistence type="inferred from homology"/>
<dbReference type="SUPFAM" id="SSF52777">
    <property type="entry name" value="CoA-dependent acyltransferases"/>
    <property type="match status" value="1"/>
</dbReference>
<dbReference type="InterPro" id="IPR050317">
    <property type="entry name" value="Plant_Fungal_Acyltransferase"/>
</dbReference>
<dbReference type="PANTHER" id="PTHR31642:SF189">
    <property type="entry name" value="ACYLTRANSFERASE GLAUCE"/>
    <property type="match status" value="1"/>
</dbReference>
<dbReference type="Pfam" id="PF02458">
    <property type="entry name" value="Transferase"/>
    <property type="match status" value="1"/>
</dbReference>
<evidence type="ECO:0000256" key="1">
    <source>
        <dbReference type="ARBA" id="ARBA00009861"/>
    </source>
</evidence>
<dbReference type="Proteomes" id="UP001153555">
    <property type="component" value="Unassembled WGS sequence"/>
</dbReference>
<gene>
    <name evidence="2" type="ORF">SHERM_04461</name>
</gene>
<protein>
    <submittedName>
        <fullName evidence="2">HXXXD-type acyl-transferase family protein</fullName>
    </submittedName>
</protein>
<dbReference type="PANTHER" id="PTHR31642">
    <property type="entry name" value="TRICHOTHECENE 3-O-ACETYLTRANSFERASE"/>
    <property type="match status" value="1"/>
</dbReference>
<comment type="similarity">
    <text evidence="1">Belongs to the plant acyltransferase family.</text>
</comment>
<keyword evidence="3" id="KW-1185">Reference proteome</keyword>
<dbReference type="OrthoDB" id="671439at2759"/>
<name>A0A9N7RMX1_STRHE</name>